<dbReference type="InterPro" id="IPR036691">
    <property type="entry name" value="Endo/exonu/phosph_ase_sf"/>
</dbReference>
<dbReference type="CDD" id="cd09090">
    <property type="entry name" value="INPP5c_ScInp51p-like"/>
    <property type="match status" value="1"/>
</dbReference>
<feature type="region of interest" description="Disordered" evidence="16">
    <location>
        <begin position="1800"/>
        <end position="2170"/>
    </location>
</feature>
<dbReference type="GO" id="GO:0015031">
    <property type="term" value="P:protein transport"/>
    <property type="evidence" value="ECO:0007669"/>
    <property type="project" value="UniProtKB-KW"/>
</dbReference>
<keyword evidence="9 15" id="KW-0645">Protease</keyword>
<dbReference type="InterPro" id="IPR002013">
    <property type="entry name" value="SAC_dom"/>
</dbReference>
<evidence type="ECO:0000256" key="9">
    <source>
        <dbReference type="ARBA" id="ARBA00022670"/>
    </source>
</evidence>
<comment type="similarity">
    <text evidence="2">Belongs to the synaptojanin family.</text>
</comment>
<dbReference type="Pfam" id="PF02225">
    <property type="entry name" value="PA"/>
    <property type="match status" value="1"/>
</dbReference>
<feature type="chain" id="PRO_5008103005" description="phosphoinositide 5-phosphatase" evidence="17">
    <location>
        <begin position="20"/>
        <end position="2170"/>
    </location>
</feature>
<feature type="active site" description="Charge relay system" evidence="14 15">
    <location>
        <position position="210"/>
    </location>
</feature>
<dbReference type="Pfam" id="PF02383">
    <property type="entry name" value="Syja_N"/>
    <property type="match status" value="1"/>
</dbReference>
<keyword evidence="7" id="KW-0963">Cytoplasm</keyword>
<comment type="subcellular location">
    <subcellularLocation>
        <location evidence="1">Cytoplasm</location>
    </subcellularLocation>
</comment>
<feature type="region of interest" description="Disordered" evidence="16">
    <location>
        <begin position="890"/>
        <end position="909"/>
    </location>
</feature>
<feature type="active site" description="Charge relay system" evidence="14 15">
    <location>
        <position position="537"/>
    </location>
</feature>
<keyword evidence="11 15" id="KW-0378">Hydrolase</keyword>
<dbReference type="PROSITE" id="PS50275">
    <property type="entry name" value="SAC"/>
    <property type="match status" value="1"/>
</dbReference>
<dbReference type="InterPro" id="IPR034187">
    <property type="entry name" value="Peptidases_S8_5"/>
</dbReference>
<keyword evidence="8" id="KW-0964">Secreted</keyword>
<evidence type="ECO:0000256" key="10">
    <source>
        <dbReference type="ARBA" id="ARBA00022729"/>
    </source>
</evidence>
<dbReference type="FunFam" id="3.60.10.10:FF:000029">
    <property type="entry name" value="Inositol polyphosphate 5-phosphatase"/>
    <property type="match status" value="1"/>
</dbReference>
<comment type="caution">
    <text evidence="19">The sequence shown here is derived from an EMBL/GenBank/DDBJ whole genome shotgun (WGS) entry which is preliminary data.</text>
</comment>
<evidence type="ECO:0000256" key="1">
    <source>
        <dbReference type="ARBA" id="ARBA00004496"/>
    </source>
</evidence>
<dbReference type="GO" id="GO:0046856">
    <property type="term" value="P:phosphatidylinositol dephosphorylation"/>
    <property type="evidence" value="ECO:0007669"/>
    <property type="project" value="InterPro"/>
</dbReference>
<dbReference type="InterPro" id="IPR023827">
    <property type="entry name" value="Peptidase_S8_Asp-AS"/>
</dbReference>
<evidence type="ECO:0000313" key="20">
    <source>
        <dbReference type="Proteomes" id="UP000078240"/>
    </source>
</evidence>
<dbReference type="Proteomes" id="UP000078240">
    <property type="component" value="Unassembled WGS sequence"/>
</dbReference>
<dbReference type="Pfam" id="PF00082">
    <property type="entry name" value="Peptidase_S8"/>
    <property type="match status" value="1"/>
</dbReference>
<feature type="compositionally biased region" description="Acidic residues" evidence="16">
    <location>
        <begin position="1811"/>
        <end position="1820"/>
    </location>
</feature>
<dbReference type="InterPro" id="IPR000209">
    <property type="entry name" value="Peptidase_S8/S53_dom"/>
</dbReference>
<dbReference type="PANTHER" id="PTHR11200">
    <property type="entry name" value="INOSITOL 5-PHOSPHATASE"/>
    <property type="match status" value="1"/>
</dbReference>
<dbReference type="GO" id="GO:0006508">
    <property type="term" value="P:proteolysis"/>
    <property type="evidence" value="ECO:0007669"/>
    <property type="project" value="UniProtKB-KW"/>
</dbReference>
<evidence type="ECO:0000256" key="6">
    <source>
        <dbReference type="ARBA" id="ARBA00022448"/>
    </source>
</evidence>
<dbReference type="PROSITE" id="PS51892">
    <property type="entry name" value="SUBTILASE"/>
    <property type="match status" value="1"/>
</dbReference>
<dbReference type="CDD" id="cd07489">
    <property type="entry name" value="Peptidases_S8_5"/>
    <property type="match status" value="1"/>
</dbReference>
<comment type="similarity">
    <text evidence="3">In the central section; belongs to the inositol 1,4,5-trisphosphate 5-phosphatase family.</text>
</comment>
<dbReference type="InterPro" id="IPR022398">
    <property type="entry name" value="Peptidase_S8_His-AS"/>
</dbReference>
<dbReference type="EC" id="3.1.3.36" evidence="5"/>
<keyword evidence="19" id="KW-0255">Endonuclease</keyword>
<feature type="domain" description="SAC" evidence="18">
    <location>
        <begin position="1032"/>
        <end position="1395"/>
    </location>
</feature>
<evidence type="ECO:0000256" key="16">
    <source>
        <dbReference type="SAM" id="MobiDB-lite"/>
    </source>
</evidence>
<dbReference type="InterPro" id="IPR000300">
    <property type="entry name" value="IPPc"/>
</dbReference>
<dbReference type="InterPro" id="IPR036852">
    <property type="entry name" value="Peptidase_S8/S53_dom_sf"/>
</dbReference>
<dbReference type="GO" id="GO:0004527">
    <property type="term" value="F:exonuclease activity"/>
    <property type="evidence" value="ECO:0007669"/>
    <property type="project" value="UniProtKB-KW"/>
</dbReference>
<dbReference type="Pfam" id="PF06280">
    <property type="entry name" value="fn3_5"/>
    <property type="match status" value="1"/>
</dbReference>
<dbReference type="InterPro" id="IPR010435">
    <property type="entry name" value="C5a/SBT2-like_Fn3"/>
</dbReference>
<feature type="compositionally biased region" description="Polar residues" evidence="16">
    <location>
        <begin position="890"/>
        <end position="904"/>
    </location>
</feature>
<dbReference type="GO" id="GO:0004252">
    <property type="term" value="F:serine-type endopeptidase activity"/>
    <property type="evidence" value="ECO:0007669"/>
    <property type="project" value="UniProtKB-UniRule"/>
</dbReference>
<dbReference type="InterPro" id="IPR003137">
    <property type="entry name" value="PA_domain"/>
</dbReference>
<feature type="compositionally biased region" description="Low complexity" evidence="16">
    <location>
        <begin position="2010"/>
        <end position="2024"/>
    </location>
</feature>
<dbReference type="SUPFAM" id="SSF52025">
    <property type="entry name" value="PA domain"/>
    <property type="match status" value="1"/>
</dbReference>
<evidence type="ECO:0000256" key="13">
    <source>
        <dbReference type="ARBA" id="ARBA00022927"/>
    </source>
</evidence>
<keyword evidence="19" id="KW-0540">Nuclease</keyword>
<gene>
    <name evidence="19" type="ORF">VFPBJ_04128</name>
</gene>
<name>A0A179GUG9_PURLI</name>
<dbReference type="PROSITE" id="PS00137">
    <property type="entry name" value="SUBTILASE_HIS"/>
    <property type="match status" value="1"/>
</dbReference>
<feature type="compositionally biased region" description="Low complexity" evidence="16">
    <location>
        <begin position="1985"/>
        <end position="2002"/>
    </location>
</feature>
<comment type="similarity">
    <text evidence="4 15">Belongs to the peptidase S8 family.</text>
</comment>
<organism evidence="19 20">
    <name type="scientific">Purpureocillium lilacinum</name>
    <name type="common">Paecilomyces lilacinus</name>
    <dbReference type="NCBI Taxonomy" id="33203"/>
    <lineage>
        <taxon>Eukaryota</taxon>
        <taxon>Fungi</taxon>
        <taxon>Dikarya</taxon>
        <taxon>Ascomycota</taxon>
        <taxon>Pezizomycotina</taxon>
        <taxon>Sordariomycetes</taxon>
        <taxon>Hypocreomycetidae</taxon>
        <taxon>Hypocreales</taxon>
        <taxon>Ophiocordycipitaceae</taxon>
        <taxon>Purpureocillium</taxon>
    </lineage>
</organism>
<feature type="signal peptide" evidence="17">
    <location>
        <begin position="1"/>
        <end position="19"/>
    </location>
</feature>
<evidence type="ECO:0000256" key="8">
    <source>
        <dbReference type="ARBA" id="ARBA00022525"/>
    </source>
</evidence>
<feature type="compositionally biased region" description="Low complexity" evidence="16">
    <location>
        <begin position="1888"/>
        <end position="1899"/>
    </location>
</feature>
<dbReference type="SUPFAM" id="SSF56219">
    <property type="entry name" value="DNase I-like"/>
    <property type="match status" value="1"/>
</dbReference>
<dbReference type="Pfam" id="PF22669">
    <property type="entry name" value="Exo_endo_phos2"/>
    <property type="match status" value="1"/>
</dbReference>
<keyword evidence="6" id="KW-0813">Transport</keyword>
<evidence type="ECO:0000256" key="11">
    <source>
        <dbReference type="ARBA" id="ARBA00022801"/>
    </source>
</evidence>
<dbReference type="InterPro" id="IPR046450">
    <property type="entry name" value="PA_dom_sf"/>
</dbReference>
<evidence type="ECO:0000256" key="17">
    <source>
        <dbReference type="SAM" id="SignalP"/>
    </source>
</evidence>
<dbReference type="Gene3D" id="3.40.50.200">
    <property type="entry name" value="Peptidase S8/S53 domain"/>
    <property type="match status" value="2"/>
</dbReference>
<dbReference type="PANTHER" id="PTHR11200:SF257">
    <property type="entry name" value="PHOSPHOINOSITIDE 5-PHOSPHATASE"/>
    <property type="match status" value="1"/>
</dbReference>
<evidence type="ECO:0000256" key="7">
    <source>
        <dbReference type="ARBA" id="ARBA00022490"/>
    </source>
</evidence>
<evidence type="ECO:0000256" key="5">
    <source>
        <dbReference type="ARBA" id="ARBA00013044"/>
    </source>
</evidence>
<keyword evidence="10 17" id="KW-0732">Signal</keyword>
<dbReference type="PROSITE" id="PS00136">
    <property type="entry name" value="SUBTILASE_ASP"/>
    <property type="match status" value="1"/>
</dbReference>
<evidence type="ECO:0000256" key="3">
    <source>
        <dbReference type="ARBA" id="ARBA00009678"/>
    </source>
</evidence>
<dbReference type="CDD" id="cd02124">
    <property type="entry name" value="PA_PoS1_like"/>
    <property type="match status" value="1"/>
</dbReference>
<keyword evidence="19" id="KW-0269">Exonuclease</keyword>
<dbReference type="GO" id="GO:0043813">
    <property type="term" value="F:phosphatidylinositol-3,5-bisphosphate 5-phosphatase activity"/>
    <property type="evidence" value="ECO:0007669"/>
    <property type="project" value="TreeGrafter"/>
</dbReference>
<dbReference type="SUPFAM" id="SSF52743">
    <property type="entry name" value="Subtilisin-like"/>
    <property type="match status" value="1"/>
</dbReference>
<evidence type="ECO:0000256" key="2">
    <source>
        <dbReference type="ARBA" id="ARBA00008943"/>
    </source>
</evidence>
<reference evidence="19 20" key="1">
    <citation type="submission" date="2016-01" db="EMBL/GenBank/DDBJ databases">
        <title>Biosynthesis of antibiotic leucinostatins and their inhibition on Phytophthora in bio-control Purpureocillium lilacinum.</title>
        <authorList>
            <person name="Wang G."/>
            <person name="Liu Z."/>
            <person name="Lin R."/>
            <person name="Li E."/>
            <person name="Mao Z."/>
            <person name="Ling J."/>
            <person name="Yin W."/>
            <person name="Xie B."/>
        </authorList>
    </citation>
    <scope>NUCLEOTIDE SEQUENCE [LARGE SCALE GENOMIC DNA]</scope>
    <source>
        <strain evidence="19">PLBJ-1</strain>
    </source>
</reference>
<proteinExistence type="inferred from homology"/>
<dbReference type="EMBL" id="LSBH01000003">
    <property type="protein sequence ID" value="OAQ81544.1"/>
    <property type="molecule type" value="Genomic_DNA"/>
</dbReference>
<evidence type="ECO:0000313" key="19">
    <source>
        <dbReference type="EMBL" id="OAQ81544.1"/>
    </source>
</evidence>
<evidence type="ECO:0000256" key="4">
    <source>
        <dbReference type="ARBA" id="ARBA00011073"/>
    </source>
</evidence>
<evidence type="ECO:0000256" key="15">
    <source>
        <dbReference type="PROSITE-ProRule" id="PRU01240"/>
    </source>
</evidence>
<protein>
    <recommendedName>
        <fullName evidence="5">phosphoinositide 5-phosphatase</fullName>
        <ecNumber evidence="5">3.1.3.36</ecNumber>
    </recommendedName>
</protein>
<dbReference type="InterPro" id="IPR015500">
    <property type="entry name" value="Peptidase_S8_subtilisin-rel"/>
</dbReference>
<keyword evidence="12 15" id="KW-0720">Serine protease</keyword>
<keyword evidence="13" id="KW-0653">Protein transport</keyword>
<feature type="active site" description="Charge relay system" evidence="14 15">
    <location>
        <position position="161"/>
    </location>
</feature>
<dbReference type="GO" id="GO:0016020">
    <property type="term" value="C:membrane"/>
    <property type="evidence" value="ECO:0007669"/>
    <property type="project" value="InterPro"/>
</dbReference>
<dbReference type="Gene3D" id="3.60.10.10">
    <property type="entry name" value="Endonuclease/exonuclease/phosphatase"/>
    <property type="match status" value="1"/>
</dbReference>
<dbReference type="GO" id="GO:0004439">
    <property type="term" value="F:phosphatidylinositol-4,5-bisphosphate 5-phosphatase activity"/>
    <property type="evidence" value="ECO:0007669"/>
    <property type="project" value="UniProtKB-EC"/>
</dbReference>
<dbReference type="SMART" id="SM00128">
    <property type="entry name" value="IPPc"/>
    <property type="match status" value="1"/>
</dbReference>
<dbReference type="InterPro" id="IPR046985">
    <property type="entry name" value="IP5"/>
</dbReference>
<dbReference type="GO" id="GO:0005737">
    <property type="term" value="C:cytoplasm"/>
    <property type="evidence" value="ECO:0007669"/>
    <property type="project" value="UniProtKB-SubCell"/>
</dbReference>
<accession>A0A179GUG9</accession>
<sequence length="2170" mass="233287">MVRVSVVASLLAAPAVVSAAASTHSSRRFVPGAYIFELADGHDASAMLSDVGTAGTVRMHLNYKLFKGISVQLHDVDKAEEHAAKIASSASIKNVWPVEIHSVPKLPDQHLARASMTKRATLTARDDNPTKDDYTTHIMTQVDKLHAKGITGKGVKIAIVDTGVDYKHPALGGCFGPGCHISFGTDLAGDDYTGYNTPTPDNDPMDCIGHGTHVTGIIGALPNPYNFTGAALDATLGMYRVFGCLGNAGDDLLIAAFNMAFQEGADIITASIGSASGWTDTAWSVAAARIVENGVPCTISAGNEGVYGLFFTSQAAGAKGVTAVASFNNALTIVATYTCYAEIDGGNRQDFGYLPALEQYDWPEEPLPLYALSLNTSIVGDGCSPLPDDTPDLSGYAVLVRRGGCFFVDKAWTVIAKGAKYMIVYDDRPGCDGVDLGAAGGNMTAAGMVPATTGEAFIEAIKGGHNVTVVMSNPDKGFSQYLYFNDNPVTGGAVSSFSSWGPTFEGDLKPQVGAPGGSIISTWLTNRGSYTPQSGTSMAAPLVASVMALVGQVRGTFDPKTLNNLLSATAKPQIWNDDTQWLPGKLAPVPQQGAGIVQAYDAAYGTTLLEPSGLSFGDTDHSAKEVTFAISNKGAQQVSYNISHVPALTMYALQAGSAFPPWFPNDIFDGSAALTFSETQVVLEPGHRKTVSVSAQPPQGANAKRLPVWSGYIAINGTDGTSLSMPYQGIGGSLHGATILPADGTYIARNDDYYVPVAANTTFTLPAPGKWTGEQVVPAINITLAFGAKKMRCDVVPLTTCPPANLTVDDPLGGGFKTVGQLDRFPYLLNPRVVTTYDWDGLLDNGNYAPAGKYKLVTRALRIFGDEAKLADWDVSETVGFYINSTASDGADNGSHSSLPSAKSRTPAGDASVSKCMVEFSPVSSRLLKDYRPLAPRPVFGTLGLIAVNGEVFLSVITHAVRTATVRPGETVERIASVAFYCLSSADYDDVVPLESTEPDLADAVSNYSANSPYGQGLSRRDVPMEHPCHDLRKLLSNGSFYYSTDFDLTNRLQDRPINTNSFDIDNFDDNFLWNSFMISPLVQFRSRLMPQEREALDSSRILTSAIRGFCKTMTLPQSAAPLKSKSGMPSFLTLISRLSCMRAGTRFNARGIDDDGHVANFVETETTFYSPSGTLFSYAQVRGSVPVFWEQAADLLPGRQKVTVTRSSEGTQPAFNKHFEDLEHTYGAVHIINLLSESKPAEVELSSMYHKGIQHCPLSQPGADGSSDHALLRETHYDFHAETKGPAGYEAAREIRRYIEDSTDGFAYFLAQEAGDGPDGGDGRMVVVLQQEGVFRTNCLDCLDRTNLIQTLISQMAVEAFLGHRGEWAASDFWMRHASLWADNGDSLSKIYAGTGALKSSFTRHGKMSLAGAMADVRKSVQRIYHNNFVDPSRQITIDMLLGRLIGQSQVHLFDPISDFVSMELGKRSDEFTSFESISIWAGTFNLNGRTEGIDHDLSPWLFPPSLGSEQPDIYVVAFQEIVELSPQQIMNSDPSRKSLWEKAVKRALNQRQASLGGEKYVILRSGQLVGAALCLFVKTSILSNIKNVEGSVKKTGLSGMAGNKGAVAIRFDYANTHLCFVTAHLAAGFANYDERNRDYTTIHQGLRFQRNRGIEDHDAIIWLGDFNYRIGLHLETARALVKKRDLATLYENDQLNLQMVAGLAFPFYSEARIGFMPTYKFDLGTDTYDSSEKARIPAWTDRILRKGAILRQLSYDSAPLRFSDHRPVYATFECRVSIVNEERRESISQELYTRRKADVGDPTAHAEVGEESEDEDLIGYDSIEPGLPPASSDRQKWWLDNKQPARAQVSVPNGRDGQPMALNPNRPSNPFGHSDEPDWVSIPRGSPGASLSSISSSPYEKVPLPRPMQMQPPSAIARKLPPPYDAGKLPAKVGRMKLDDEQSIRSQQSDASTTSNAGLPPPPPPRRQVTAAGSNGSRRDTGTLARTQTLPPLPTTQRPASVASSHTSQLSQQLKASSASGKSPPPVAKKPAHLATSSQGSKPPPMGEEGGFRPGVLTRASTTSSTQTGNVQQQAAGPQGGLDRKPVPGPGPRTTNGKAASQAHANGRGPAGFTGFNGSEGLNGQGPPLPARHGQGVDDGPVDLLDSVNEGGEDAMGGWETLQPSRAR</sequence>
<evidence type="ECO:0000256" key="14">
    <source>
        <dbReference type="PIRSR" id="PIRSR615500-1"/>
    </source>
</evidence>
<dbReference type="GO" id="GO:0004519">
    <property type="term" value="F:endonuclease activity"/>
    <property type="evidence" value="ECO:0007669"/>
    <property type="project" value="UniProtKB-KW"/>
</dbReference>
<evidence type="ECO:0000259" key="18">
    <source>
        <dbReference type="PROSITE" id="PS50275"/>
    </source>
</evidence>
<feature type="compositionally biased region" description="Polar residues" evidence="16">
    <location>
        <begin position="1946"/>
        <end position="1959"/>
    </location>
</feature>
<dbReference type="PRINTS" id="PR00723">
    <property type="entry name" value="SUBTILISIN"/>
</dbReference>
<feature type="compositionally biased region" description="Polar residues" evidence="16">
    <location>
        <begin position="2061"/>
        <end position="2078"/>
    </location>
</feature>
<evidence type="ECO:0000256" key="12">
    <source>
        <dbReference type="ARBA" id="ARBA00022825"/>
    </source>
</evidence>
<dbReference type="Gene3D" id="3.50.30.30">
    <property type="match status" value="1"/>
</dbReference>